<name>A0AAP0QLS6_9ROSI</name>
<keyword evidence="2" id="KW-1185">Reference proteome</keyword>
<dbReference type="EMBL" id="JBCGBO010000004">
    <property type="protein sequence ID" value="KAK9207939.1"/>
    <property type="molecule type" value="Genomic_DNA"/>
</dbReference>
<dbReference type="AlphaFoldDB" id="A0AAP0QLS6"/>
<organism evidence="1 2">
    <name type="scientific">Citrus x changshan-huyou</name>
    <dbReference type="NCBI Taxonomy" id="2935761"/>
    <lineage>
        <taxon>Eukaryota</taxon>
        <taxon>Viridiplantae</taxon>
        <taxon>Streptophyta</taxon>
        <taxon>Embryophyta</taxon>
        <taxon>Tracheophyta</taxon>
        <taxon>Spermatophyta</taxon>
        <taxon>Magnoliopsida</taxon>
        <taxon>eudicotyledons</taxon>
        <taxon>Gunneridae</taxon>
        <taxon>Pentapetalae</taxon>
        <taxon>rosids</taxon>
        <taxon>malvids</taxon>
        <taxon>Sapindales</taxon>
        <taxon>Rutaceae</taxon>
        <taxon>Aurantioideae</taxon>
        <taxon>Citrus</taxon>
    </lineage>
</organism>
<sequence length="108" mass="12409">MRLDRFIPFRHCNRTDSGKNIFSGIWHANNERTDSRWSGKRKLQAITGSFCVTALETCQRMISSYQELVKRGRDLKPNRPVTRVQSVIEECTDQFSDGDVLTVVAYPA</sequence>
<reference evidence="1 2" key="1">
    <citation type="submission" date="2024-05" db="EMBL/GenBank/DDBJ databases">
        <title>Haplotype-resolved chromosome-level genome assembly of Huyou (Citrus changshanensis).</title>
        <authorList>
            <person name="Miao C."/>
            <person name="Chen W."/>
            <person name="Wu Y."/>
            <person name="Wang L."/>
            <person name="Zhao S."/>
            <person name="Grierson D."/>
            <person name="Xu C."/>
            <person name="Chen K."/>
        </authorList>
    </citation>
    <scope>NUCLEOTIDE SEQUENCE [LARGE SCALE GENOMIC DNA]</scope>
    <source>
        <strain evidence="1">01-14</strain>
        <tissue evidence="1">Leaf</tissue>
    </source>
</reference>
<accession>A0AAP0QLS6</accession>
<protein>
    <submittedName>
        <fullName evidence="1">Uncharacterized protein</fullName>
    </submittedName>
</protein>
<evidence type="ECO:0000313" key="1">
    <source>
        <dbReference type="EMBL" id="KAK9207939.1"/>
    </source>
</evidence>
<gene>
    <name evidence="1" type="ORF">WN944_000288</name>
</gene>
<comment type="caution">
    <text evidence="1">The sequence shown here is derived from an EMBL/GenBank/DDBJ whole genome shotgun (WGS) entry which is preliminary data.</text>
</comment>
<evidence type="ECO:0000313" key="2">
    <source>
        <dbReference type="Proteomes" id="UP001428341"/>
    </source>
</evidence>
<dbReference type="Proteomes" id="UP001428341">
    <property type="component" value="Unassembled WGS sequence"/>
</dbReference>
<proteinExistence type="predicted"/>